<sequence>MFAGLNRRQIPSIGLTESLRPFKDRLRYDNPTVYLLGPELGMGDVGRSSSLLTAMFIALLVLAAANSIKCQVKGAEIYEIDYKGPETHSFWPPPRSSRSGPRLRPLKDRADRELSFDLLIYRGNLVMDYSKGEAIAGKLLCVVSSVKATYAQDMRYHIEQVRESLGDLKIILTIAFDHKFSMMVVALTADQLRPVFARVCVLVTKDPPLPDEVMFPLLNFMKYLGLSICIKRLSGVDFQPMFHKSFSFPCVKWNGELHPKFKFFHLEFYCGHAKRLDALCIICRERERNERRFSGKCLNLNSIFGLIHQVVFAKVIFPGLIFDLIGEWNGYVG</sequence>
<dbReference type="Proteomes" id="UP000829196">
    <property type="component" value="Unassembled WGS sequence"/>
</dbReference>
<reference evidence="1" key="1">
    <citation type="journal article" date="2022" name="Front. Genet.">
        <title>Chromosome-Scale Assembly of the Dendrobium nobile Genome Provides Insights Into the Molecular Mechanism of the Biosynthesis of the Medicinal Active Ingredient of Dendrobium.</title>
        <authorList>
            <person name="Xu Q."/>
            <person name="Niu S.-C."/>
            <person name="Li K.-L."/>
            <person name="Zheng P.-J."/>
            <person name="Zhang X.-J."/>
            <person name="Jia Y."/>
            <person name="Liu Y."/>
            <person name="Niu Y.-X."/>
            <person name="Yu L.-H."/>
            <person name="Chen D.-F."/>
            <person name="Zhang G.-Q."/>
        </authorList>
    </citation>
    <scope>NUCLEOTIDE SEQUENCE</scope>
    <source>
        <tissue evidence="1">Leaf</tissue>
    </source>
</reference>
<proteinExistence type="predicted"/>
<evidence type="ECO:0000313" key="2">
    <source>
        <dbReference type="Proteomes" id="UP000829196"/>
    </source>
</evidence>
<accession>A0A8T3BWK7</accession>
<comment type="caution">
    <text evidence="1">The sequence shown here is derived from an EMBL/GenBank/DDBJ whole genome shotgun (WGS) entry which is preliminary data.</text>
</comment>
<evidence type="ECO:0000313" key="1">
    <source>
        <dbReference type="EMBL" id="KAI0519883.1"/>
    </source>
</evidence>
<dbReference type="OrthoDB" id="1937352at2759"/>
<keyword evidence="2" id="KW-1185">Reference proteome</keyword>
<organism evidence="1 2">
    <name type="scientific">Dendrobium nobile</name>
    <name type="common">Orchid</name>
    <dbReference type="NCBI Taxonomy" id="94219"/>
    <lineage>
        <taxon>Eukaryota</taxon>
        <taxon>Viridiplantae</taxon>
        <taxon>Streptophyta</taxon>
        <taxon>Embryophyta</taxon>
        <taxon>Tracheophyta</taxon>
        <taxon>Spermatophyta</taxon>
        <taxon>Magnoliopsida</taxon>
        <taxon>Liliopsida</taxon>
        <taxon>Asparagales</taxon>
        <taxon>Orchidaceae</taxon>
        <taxon>Epidendroideae</taxon>
        <taxon>Malaxideae</taxon>
        <taxon>Dendrobiinae</taxon>
        <taxon>Dendrobium</taxon>
    </lineage>
</organism>
<gene>
    <name evidence="1" type="ORF">KFK09_007344</name>
</gene>
<dbReference type="EMBL" id="JAGYWB010000006">
    <property type="protein sequence ID" value="KAI0519883.1"/>
    <property type="molecule type" value="Genomic_DNA"/>
</dbReference>
<dbReference type="AlphaFoldDB" id="A0A8T3BWK7"/>
<name>A0A8T3BWK7_DENNO</name>
<protein>
    <submittedName>
        <fullName evidence="1">Uncharacterized protein</fullName>
    </submittedName>
</protein>